<keyword evidence="1" id="KW-1133">Transmembrane helix</keyword>
<accession>A0A8K0WHU5</accession>
<dbReference type="EMBL" id="JAGPXF010000001">
    <property type="protein sequence ID" value="KAH7262709.1"/>
    <property type="molecule type" value="Genomic_DNA"/>
</dbReference>
<protein>
    <submittedName>
        <fullName evidence="2">Uncharacterized protein</fullName>
    </submittedName>
</protein>
<evidence type="ECO:0000313" key="3">
    <source>
        <dbReference type="Proteomes" id="UP000813427"/>
    </source>
</evidence>
<sequence>MPLDSATLACLIAFEPLISLCPGLIPSTQVSQVARPRYFAQHGGTVQGIAIIFDRGQQRLCSTDTYCQHPQIAFLLFTFYFLLFTFYFLLFAFAYSTESTQHVPVPYCLQIRLALASIKLPKFLPGLF</sequence>
<evidence type="ECO:0000256" key="1">
    <source>
        <dbReference type="SAM" id="Phobius"/>
    </source>
</evidence>
<comment type="caution">
    <text evidence="2">The sequence shown here is derived from an EMBL/GenBank/DDBJ whole genome shotgun (WGS) entry which is preliminary data.</text>
</comment>
<keyword evidence="1" id="KW-0472">Membrane</keyword>
<keyword evidence="3" id="KW-1185">Reference proteome</keyword>
<proteinExistence type="predicted"/>
<dbReference type="AlphaFoldDB" id="A0A8K0WHU5"/>
<dbReference type="Proteomes" id="UP000813427">
    <property type="component" value="Unassembled WGS sequence"/>
</dbReference>
<organism evidence="2 3">
    <name type="scientific">Fusarium tricinctum</name>
    <dbReference type="NCBI Taxonomy" id="61284"/>
    <lineage>
        <taxon>Eukaryota</taxon>
        <taxon>Fungi</taxon>
        <taxon>Dikarya</taxon>
        <taxon>Ascomycota</taxon>
        <taxon>Pezizomycotina</taxon>
        <taxon>Sordariomycetes</taxon>
        <taxon>Hypocreomycetidae</taxon>
        <taxon>Hypocreales</taxon>
        <taxon>Nectriaceae</taxon>
        <taxon>Fusarium</taxon>
        <taxon>Fusarium tricinctum species complex</taxon>
    </lineage>
</organism>
<feature type="transmembrane region" description="Helical" evidence="1">
    <location>
        <begin position="72"/>
        <end position="95"/>
    </location>
</feature>
<evidence type="ECO:0000313" key="2">
    <source>
        <dbReference type="EMBL" id="KAH7262709.1"/>
    </source>
</evidence>
<reference evidence="2" key="1">
    <citation type="journal article" date="2021" name="Nat. Commun.">
        <title>Genetic determinants of endophytism in the Arabidopsis root mycobiome.</title>
        <authorList>
            <person name="Mesny F."/>
            <person name="Miyauchi S."/>
            <person name="Thiergart T."/>
            <person name="Pickel B."/>
            <person name="Atanasova L."/>
            <person name="Karlsson M."/>
            <person name="Huettel B."/>
            <person name="Barry K.W."/>
            <person name="Haridas S."/>
            <person name="Chen C."/>
            <person name="Bauer D."/>
            <person name="Andreopoulos W."/>
            <person name="Pangilinan J."/>
            <person name="LaButti K."/>
            <person name="Riley R."/>
            <person name="Lipzen A."/>
            <person name="Clum A."/>
            <person name="Drula E."/>
            <person name="Henrissat B."/>
            <person name="Kohler A."/>
            <person name="Grigoriev I.V."/>
            <person name="Martin F.M."/>
            <person name="Hacquard S."/>
        </authorList>
    </citation>
    <scope>NUCLEOTIDE SEQUENCE</scope>
    <source>
        <strain evidence="2">MPI-SDFR-AT-0068</strain>
    </source>
</reference>
<name>A0A8K0WHU5_9HYPO</name>
<keyword evidence="1" id="KW-0812">Transmembrane</keyword>
<feature type="transmembrane region" description="Helical" evidence="1">
    <location>
        <begin position="6"/>
        <end position="25"/>
    </location>
</feature>
<gene>
    <name evidence="2" type="ORF">BKA59DRAFT_37974</name>
</gene>